<dbReference type="EC" id="3.2.1.21" evidence="3"/>
<dbReference type="Pfam" id="PF01915">
    <property type="entry name" value="Glyco_hydro_3_C"/>
    <property type="match status" value="1"/>
</dbReference>
<name>A0A8J5Q0B5_9ASCO</name>
<dbReference type="InterPro" id="IPR011658">
    <property type="entry name" value="PA14_dom"/>
</dbReference>
<dbReference type="GO" id="GO:0008422">
    <property type="term" value="F:beta-glucosidase activity"/>
    <property type="evidence" value="ECO:0007669"/>
    <property type="project" value="UniProtKB-EC"/>
</dbReference>
<accession>A0A8J5Q0B5</accession>
<keyword evidence="8" id="KW-1185">Reference proteome</keyword>
<dbReference type="InterPro" id="IPR050288">
    <property type="entry name" value="Cellulose_deg_GH3"/>
</dbReference>
<dbReference type="PROSITE" id="PS51820">
    <property type="entry name" value="PA14"/>
    <property type="match status" value="1"/>
</dbReference>
<dbReference type="PANTHER" id="PTHR42715:SF27">
    <property type="entry name" value="BETA-GLUCOSIDASE-RELATED"/>
    <property type="match status" value="1"/>
</dbReference>
<dbReference type="AlphaFoldDB" id="A0A8J5Q0B5"/>
<dbReference type="InterPro" id="IPR001764">
    <property type="entry name" value="Glyco_hydro_3_N"/>
</dbReference>
<reference evidence="7 8" key="1">
    <citation type="journal article" date="2021" name="DNA Res.">
        <title>Genome analysis of Candida subhashii reveals its hybrid nature and dual mitochondrial genome conformations.</title>
        <authorList>
            <person name="Mixao V."/>
            <person name="Hegedusova E."/>
            <person name="Saus E."/>
            <person name="Pryszcz L.P."/>
            <person name="Cillingova A."/>
            <person name="Nosek J."/>
            <person name="Gabaldon T."/>
        </authorList>
    </citation>
    <scope>NUCLEOTIDE SEQUENCE [LARGE SCALE GENOMIC DNA]</scope>
    <source>
        <strain evidence="7 8">CBS 10753</strain>
    </source>
</reference>
<comment type="catalytic activity">
    <reaction evidence="1">
        <text>Hydrolysis of terminal, non-reducing beta-D-glucosyl residues with release of beta-D-glucose.</text>
        <dbReference type="EC" id="3.2.1.21"/>
    </reaction>
</comment>
<dbReference type="Pfam" id="PF07691">
    <property type="entry name" value="PA14"/>
    <property type="match status" value="1"/>
</dbReference>
<dbReference type="OrthoDB" id="47059at2759"/>
<gene>
    <name evidence="7" type="ORF">J8A68_006101</name>
</gene>
<evidence type="ECO:0000313" key="8">
    <source>
        <dbReference type="Proteomes" id="UP000694255"/>
    </source>
</evidence>
<dbReference type="FunFam" id="2.60.40.10:FF:000495">
    <property type="entry name" value="Periplasmic beta-glucosidase"/>
    <property type="match status" value="1"/>
</dbReference>
<evidence type="ECO:0000259" key="6">
    <source>
        <dbReference type="PROSITE" id="PS51820"/>
    </source>
</evidence>
<dbReference type="GeneID" id="73472900"/>
<dbReference type="FunFam" id="3.20.20.300:FF:000006">
    <property type="entry name" value="Beta-glucosidase H"/>
    <property type="match status" value="1"/>
</dbReference>
<dbReference type="InterPro" id="IPR002772">
    <property type="entry name" value="Glyco_hydro_3_C"/>
</dbReference>
<sequence>MTEFDIDTILQKLTLEEKISLLAGIDFWHTKPLHQHGIKSLRFSDGPNGLRGTRFFNSIPAACFPCGTGLAATFDKTLLEKTGELMGEEAYHKGVHVILGPTMNIQRGPLGGRGFESFSEDPYLTGKVAGSIIKGIENKGIAATPKHFVCNDLEHERNASDSRVSERALREIYLEPFRIALEEGNPHALMTGYNKVNGEHCSQNKRLLEDIVRKEWGWNGTVMSDWWGTYTTKNAIENGLDIEMPGPTLFRRVDTVSHMVKTKELNIQDLDARVRNVLKLVEYAKKNGIPEKGEENTTNNTPETSAFLRKLAQDTIVLLKNENNLLPLSKSDSIAVIGPNAKIAAYCGGGSASLRAYYTTTPYDSIAAKLDSAPKYTVGAYAHNLLPGMAPQLINPKTKSKGYNLKFYLEPPGTANRTLIDEYDLDLSYLHFPDFYNPKVKDDLFYIDFEGEFTPDADGDYEFGVAVVGTAQLFIDGKLIVDNKTKQRFGNTFFNSGTVEEKGIVELEKNKTYKIRVEFGSGPTFTIKSESAEYFGGGVNLGLAKCIDEDEEIAKAVELAKGVDKVVLSIGLNSEWEAESFDRPHMKLEGLQDKLVEAVLEANPNTIIVNQSGTPVEFPWLDKAPALVHAWYGGNEGGNAIADVLFGDANPSGKLTLSFPKKNVDNPAYLNFKTERGRVLYGEDIFVGYRFYEKMERDVAFPFGFGLSYSKFDISNLTMLINEPENKLVVSVDVKNVGKVAGSEVVQAYISKSDSDVIRPVKELKGFEKVHLRAGEKKKVEIELSIKNSVSFWDEYMDKWSVQAGEYNVHVGNSSDNTPLVGKFDLKKSFFWRGN</sequence>
<evidence type="ECO:0000256" key="5">
    <source>
        <dbReference type="ARBA" id="ARBA00023295"/>
    </source>
</evidence>
<dbReference type="InterPro" id="IPR019800">
    <property type="entry name" value="Glyco_hydro_3_AS"/>
</dbReference>
<feature type="domain" description="PA14" evidence="6">
    <location>
        <begin position="398"/>
        <end position="557"/>
    </location>
</feature>
<evidence type="ECO:0000256" key="4">
    <source>
        <dbReference type="ARBA" id="ARBA00022801"/>
    </source>
</evidence>
<dbReference type="RefSeq" id="XP_049260623.1">
    <property type="nucleotide sequence ID" value="XM_049410239.1"/>
</dbReference>
<dbReference type="Pfam" id="PF00933">
    <property type="entry name" value="Glyco_hydro_3"/>
    <property type="match status" value="1"/>
</dbReference>
<comment type="similarity">
    <text evidence="2">Belongs to the glycosyl hydrolase 3 family.</text>
</comment>
<protein>
    <recommendedName>
        <fullName evidence="3">beta-glucosidase</fullName>
        <ecNumber evidence="3">3.2.1.21</ecNumber>
    </recommendedName>
</protein>
<dbReference type="InterPro" id="IPR026891">
    <property type="entry name" value="Fn3-like"/>
</dbReference>
<dbReference type="Pfam" id="PF14310">
    <property type="entry name" value="Fn3-like"/>
    <property type="match status" value="1"/>
</dbReference>
<dbReference type="GO" id="GO:0009251">
    <property type="term" value="P:glucan catabolic process"/>
    <property type="evidence" value="ECO:0007669"/>
    <property type="project" value="TreeGrafter"/>
</dbReference>
<evidence type="ECO:0000313" key="7">
    <source>
        <dbReference type="EMBL" id="KAG7660389.1"/>
    </source>
</evidence>
<evidence type="ECO:0000256" key="2">
    <source>
        <dbReference type="ARBA" id="ARBA00005336"/>
    </source>
</evidence>
<evidence type="ECO:0000256" key="1">
    <source>
        <dbReference type="ARBA" id="ARBA00000448"/>
    </source>
</evidence>
<evidence type="ECO:0000256" key="3">
    <source>
        <dbReference type="ARBA" id="ARBA00012744"/>
    </source>
</evidence>
<dbReference type="PROSITE" id="PS00775">
    <property type="entry name" value="GLYCOSYL_HYDROL_F3"/>
    <property type="match status" value="1"/>
</dbReference>
<dbReference type="InterPro" id="IPR037524">
    <property type="entry name" value="PA14/GLEYA"/>
</dbReference>
<dbReference type="SMART" id="SM00758">
    <property type="entry name" value="PA14"/>
    <property type="match status" value="1"/>
</dbReference>
<keyword evidence="4" id="KW-0378">Hydrolase</keyword>
<keyword evidence="5" id="KW-0326">Glycosidase</keyword>
<organism evidence="7 8">
    <name type="scientific">[Candida] subhashii</name>
    <dbReference type="NCBI Taxonomy" id="561895"/>
    <lineage>
        <taxon>Eukaryota</taxon>
        <taxon>Fungi</taxon>
        <taxon>Dikarya</taxon>
        <taxon>Ascomycota</taxon>
        <taxon>Saccharomycotina</taxon>
        <taxon>Pichiomycetes</taxon>
        <taxon>Debaryomycetaceae</taxon>
        <taxon>Spathaspora</taxon>
    </lineage>
</organism>
<dbReference type="EMBL" id="JAGSYN010000312">
    <property type="protein sequence ID" value="KAG7660389.1"/>
    <property type="molecule type" value="Genomic_DNA"/>
</dbReference>
<dbReference type="Proteomes" id="UP000694255">
    <property type="component" value="Unassembled WGS sequence"/>
</dbReference>
<dbReference type="PANTHER" id="PTHR42715">
    <property type="entry name" value="BETA-GLUCOSIDASE"/>
    <property type="match status" value="1"/>
</dbReference>
<comment type="caution">
    <text evidence="7">The sequence shown here is derived from an EMBL/GenBank/DDBJ whole genome shotgun (WGS) entry which is preliminary data.</text>
</comment>
<proteinExistence type="inferred from homology"/>
<dbReference type="SMART" id="SM01217">
    <property type="entry name" value="Fn3_like"/>
    <property type="match status" value="1"/>
</dbReference>